<dbReference type="EMBL" id="MU118069">
    <property type="protein sequence ID" value="KAF9646047.1"/>
    <property type="molecule type" value="Genomic_DNA"/>
</dbReference>
<reference evidence="1" key="2">
    <citation type="journal article" date="2020" name="Nat. Commun.">
        <title>Large-scale genome sequencing of mycorrhizal fungi provides insights into the early evolution of symbiotic traits.</title>
        <authorList>
            <person name="Miyauchi S."/>
            <person name="Kiss E."/>
            <person name="Kuo A."/>
            <person name="Drula E."/>
            <person name="Kohler A."/>
            <person name="Sanchez-Garcia M."/>
            <person name="Morin E."/>
            <person name="Andreopoulos B."/>
            <person name="Barry K.W."/>
            <person name="Bonito G."/>
            <person name="Buee M."/>
            <person name="Carver A."/>
            <person name="Chen C."/>
            <person name="Cichocki N."/>
            <person name="Clum A."/>
            <person name="Culley D."/>
            <person name="Crous P.W."/>
            <person name="Fauchery L."/>
            <person name="Girlanda M."/>
            <person name="Hayes R.D."/>
            <person name="Keri Z."/>
            <person name="LaButti K."/>
            <person name="Lipzen A."/>
            <person name="Lombard V."/>
            <person name="Magnuson J."/>
            <person name="Maillard F."/>
            <person name="Murat C."/>
            <person name="Nolan M."/>
            <person name="Ohm R.A."/>
            <person name="Pangilinan J."/>
            <person name="Pereira M.F."/>
            <person name="Perotto S."/>
            <person name="Peter M."/>
            <person name="Pfister S."/>
            <person name="Riley R."/>
            <person name="Sitrit Y."/>
            <person name="Stielow J.B."/>
            <person name="Szollosi G."/>
            <person name="Zifcakova L."/>
            <person name="Stursova M."/>
            <person name="Spatafora J.W."/>
            <person name="Tedersoo L."/>
            <person name="Vaario L.M."/>
            <person name="Yamada A."/>
            <person name="Yan M."/>
            <person name="Wang P."/>
            <person name="Xu J."/>
            <person name="Bruns T."/>
            <person name="Baldrian P."/>
            <person name="Vilgalys R."/>
            <person name="Dunand C."/>
            <person name="Henrissat B."/>
            <person name="Grigoriev I.V."/>
            <person name="Hibbett D."/>
            <person name="Nagy L.G."/>
            <person name="Martin F.M."/>
        </authorList>
    </citation>
    <scope>NUCLEOTIDE SEQUENCE</scope>
    <source>
        <strain evidence="1">P2</strain>
    </source>
</reference>
<evidence type="ECO:0000313" key="1">
    <source>
        <dbReference type="EMBL" id="KAF9646047.1"/>
    </source>
</evidence>
<organism evidence="1 2">
    <name type="scientific">Thelephora ganbajun</name>
    <name type="common">Ganba fungus</name>
    <dbReference type="NCBI Taxonomy" id="370292"/>
    <lineage>
        <taxon>Eukaryota</taxon>
        <taxon>Fungi</taxon>
        <taxon>Dikarya</taxon>
        <taxon>Basidiomycota</taxon>
        <taxon>Agaricomycotina</taxon>
        <taxon>Agaricomycetes</taxon>
        <taxon>Thelephorales</taxon>
        <taxon>Thelephoraceae</taxon>
        <taxon>Thelephora</taxon>
    </lineage>
</organism>
<dbReference type="Proteomes" id="UP000886501">
    <property type="component" value="Unassembled WGS sequence"/>
</dbReference>
<sequence>MRNIQDTLSSLIFRLSDKNYEQSFAYCRLWSEIGRTHSPNPSDLIFETIWTIRARGPLSNLISPNARLILRFVSDAESDHILALHNAGLRSRLCARILQEFFDGDPNIVNQKYDSGAWALRCWYADANLIAHCVNLGYIEEAVIRNHILQSLISRSIVSACHVEVLIILFKLAGATFEAYVDPPVIDRCVELLHWYCSTEKRHLSQEVIELQERGWEGLPPPPVFTIGKPRPAGTDQKDPSTTPVVPSLRLPDRDPEPQVPQPSLLESVITPDTDAVSGSPITRSPSISIASLSDFTIVDNSDDESPTDTTDPTQHETFYLEDGNVEVLCGNTLFRVHTSVMSFHSIALRQTFARTSLATADSPDGCPRIISSDTAADFSTLLRAIYIPGFLERNKVPDFVTFSSLLRITAKYEMPVVRSRLLGIVRDAYENFEDCDPLGESVFSGPTPHPNEVLNLFVQQKLTSALPLAYYMAARRGVDSLMDRHLPRNAVLPPAILQSAIRGLTTLREIELNETHRLIFEPKDPHLCSTLRCPSRTPATSMAFEAYRKVFEHTVGSSQLGTKVLQFPDLYQDYGGDVACVVIEMCSVCSDRWKSGFADLRKNVWAKLPEVFGLKG</sequence>
<accession>A0ACB6Z8Z0</accession>
<evidence type="ECO:0000313" key="2">
    <source>
        <dbReference type="Proteomes" id="UP000886501"/>
    </source>
</evidence>
<gene>
    <name evidence="1" type="ORF">BDM02DRAFT_3119262</name>
</gene>
<comment type="caution">
    <text evidence="1">The sequence shown here is derived from an EMBL/GenBank/DDBJ whole genome shotgun (WGS) entry which is preliminary data.</text>
</comment>
<proteinExistence type="predicted"/>
<protein>
    <submittedName>
        <fullName evidence="1">Uncharacterized protein</fullName>
    </submittedName>
</protein>
<keyword evidence="2" id="KW-1185">Reference proteome</keyword>
<name>A0ACB6Z8Z0_THEGA</name>
<reference evidence="1" key="1">
    <citation type="submission" date="2019-10" db="EMBL/GenBank/DDBJ databases">
        <authorList>
            <consortium name="DOE Joint Genome Institute"/>
            <person name="Kuo A."/>
            <person name="Miyauchi S."/>
            <person name="Kiss E."/>
            <person name="Drula E."/>
            <person name="Kohler A."/>
            <person name="Sanchez-Garcia M."/>
            <person name="Andreopoulos B."/>
            <person name="Barry K.W."/>
            <person name="Bonito G."/>
            <person name="Buee M."/>
            <person name="Carver A."/>
            <person name="Chen C."/>
            <person name="Cichocki N."/>
            <person name="Clum A."/>
            <person name="Culley D."/>
            <person name="Crous P.W."/>
            <person name="Fauchery L."/>
            <person name="Girlanda M."/>
            <person name="Hayes R."/>
            <person name="Keri Z."/>
            <person name="Labutti K."/>
            <person name="Lipzen A."/>
            <person name="Lombard V."/>
            <person name="Magnuson J."/>
            <person name="Maillard F."/>
            <person name="Morin E."/>
            <person name="Murat C."/>
            <person name="Nolan M."/>
            <person name="Ohm R."/>
            <person name="Pangilinan J."/>
            <person name="Pereira M."/>
            <person name="Perotto S."/>
            <person name="Peter M."/>
            <person name="Riley R."/>
            <person name="Sitrit Y."/>
            <person name="Stielow B."/>
            <person name="Szollosi G."/>
            <person name="Zifcakova L."/>
            <person name="Stursova M."/>
            <person name="Spatafora J.W."/>
            <person name="Tedersoo L."/>
            <person name="Vaario L.-M."/>
            <person name="Yamada A."/>
            <person name="Yan M."/>
            <person name="Wang P."/>
            <person name="Xu J."/>
            <person name="Bruns T."/>
            <person name="Baldrian P."/>
            <person name="Vilgalys R."/>
            <person name="Henrissat B."/>
            <person name="Grigoriev I.V."/>
            <person name="Hibbett D."/>
            <person name="Nagy L.G."/>
            <person name="Martin F.M."/>
        </authorList>
    </citation>
    <scope>NUCLEOTIDE SEQUENCE</scope>
    <source>
        <strain evidence="1">P2</strain>
    </source>
</reference>